<reference evidence="2 3" key="1">
    <citation type="journal article" date="2017" name="Gigascience">
        <title>Genome sequence of the small brown planthopper, Laodelphax striatellus.</title>
        <authorList>
            <person name="Zhu J."/>
            <person name="Jiang F."/>
            <person name="Wang X."/>
            <person name="Yang P."/>
            <person name="Bao Y."/>
            <person name="Zhao W."/>
            <person name="Wang W."/>
            <person name="Lu H."/>
            <person name="Wang Q."/>
            <person name="Cui N."/>
            <person name="Li J."/>
            <person name="Chen X."/>
            <person name="Luo L."/>
            <person name="Yu J."/>
            <person name="Kang L."/>
            <person name="Cui F."/>
        </authorList>
    </citation>
    <scope>NUCLEOTIDE SEQUENCE [LARGE SCALE GENOMIC DNA]</scope>
    <source>
        <strain evidence="2">Lst14</strain>
    </source>
</reference>
<comment type="caution">
    <text evidence="2">The sequence shown here is derived from an EMBL/GenBank/DDBJ whole genome shotgun (WGS) entry which is preliminary data.</text>
</comment>
<feature type="compositionally biased region" description="Gly residues" evidence="1">
    <location>
        <begin position="87"/>
        <end position="97"/>
    </location>
</feature>
<dbReference type="AlphaFoldDB" id="A0A482XL17"/>
<protein>
    <submittedName>
        <fullName evidence="2">Uncharacterized protein</fullName>
    </submittedName>
</protein>
<feature type="region of interest" description="Disordered" evidence="1">
    <location>
        <begin position="85"/>
        <end position="113"/>
    </location>
</feature>
<dbReference type="EMBL" id="QKKF02006119">
    <property type="protein sequence ID" value="RZF46502.1"/>
    <property type="molecule type" value="Genomic_DNA"/>
</dbReference>
<evidence type="ECO:0000313" key="3">
    <source>
        <dbReference type="Proteomes" id="UP000291343"/>
    </source>
</evidence>
<proteinExistence type="predicted"/>
<organism evidence="2 3">
    <name type="scientific">Laodelphax striatellus</name>
    <name type="common">Small brown planthopper</name>
    <name type="synonym">Delphax striatella</name>
    <dbReference type="NCBI Taxonomy" id="195883"/>
    <lineage>
        <taxon>Eukaryota</taxon>
        <taxon>Metazoa</taxon>
        <taxon>Ecdysozoa</taxon>
        <taxon>Arthropoda</taxon>
        <taxon>Hexapoda</taxon>
        <taxon>Insecta</taxon>
        <taxon>Pterygota</taxon>
        <taxon>Neoptera</taxon>
        <taxon>Paraneoptera</taxon>
        <taxon>Hemiptera</taxon>
        <taxon>Auchenorrhyncha</taxon>
        <taxon>Fulgoroidea</taxon>
        <taxon>Delphacidae</taxon>
        <taxon>Criomorphinae</taxon>
        <taxon>Laodelphax</taxon>
    </lineage>
</organism>
<name>A0A482XL17_LAOST</name>
<dbReference type="Proteomes" id="UP000291343">
    <property type="component" value="Unassembled WGS sequence"/>
</dbReference>
<evidence type="ECO:0000313" key="2">
    <source>
        <dbReference type="EMBL" id="RZF46502.1"/>
    </source>
</evidence>
<accession>A0A482XL17</accession>
<sequence>MTAWGSRVRGANVIKSERHRIFDIRSCFISEAPRPFLWDDEQEVDIYSEVMGMAVREWVAMRDHWPAFEQWAHNLYGRLYRGRGRGRGSGSGSGSGPAPGPSSGPAPGPSSRQ</sequence>
<feature type="compositionally biased region" description="Pro residues" evidence="1">
    <location>
        <begin position="98"/>
        <end position="113"/>
    </location>
</feature>
<keyword evidence="3" id="KW-1185">Reference proteome</keyword>
<dbReference type="InParanoid" id="A0A482XL17"/>
<evidence type="ECO:0000256" key="1">
    <source>
        <dbReference type="SAM" id="MobiDB-lite"/>
    </source>
</evidence>
<gene>
    <name evidence="2" type="ORF">LSTR_LSTR009284</name>
</gene>